<gene>
    <name evidence="2" type="ORF">A2758_01985</name>
</gene>
<accession>A0A1G2T265</accession>
<feature type="region of interest" description="Disordered" evidence="1">
    <location>
        <begin position="1"/>
        <end position="24"/>
    </location>
</feature>
<evidence type="ECO:0000313" key="3">
    <source>
        <dbReference type="Proteomes" id="UP000178612"/>
    </source>
</evidence>
<reference evidence="2 3" key="1">
    <citation type="journal article" date="2016" name="Nat. Commun.">
        <title>Thousands of microbial genomes shed light on interconnected biogeochemical processes in an aquifer system.</title>
        <authorList>
            <person name="Anantharaman K."/>
            <person name="Brown C.T."/>
            <person name="Hug L.A."/>
            <person name="Sharon I."/>
            <person name="Castelle C.J."/>
            <person name="Probst A.J."/>
            <person name="Thomas B.C."/>
            <person name="Singh A."/>
            <person name="Wilkins M.J."/>
            <person name="Karaoz U."/>
            <person name="Brodie E.L."/>
            <person name="Williams K.H."/>
            <person name="Hubbard S.S."/>
            <person name="Banfield J.F."/>
        </authorList>
    </citation>
    <scope>NUCLEOTIDE SEQUENCE [LARGE SCALE GENOMIC DNA]</scope>
</reference>
<sequence>MVDKEAIQSLSEGRKTMPRAGKTPLTPAFHKQTLTFGGSVLANLPMLPLARMQFYLRRPDRLKKVLDGAFAKDLVLMPFEADLLR</sequence>
<comment type="caution">
    <text evidence="2">The sequence shown here is derived from an EMBL/GenBank/DDBJ whole genome shotgun (WGS) entry which is preliminary data.</text>
</comment>
<evidence type="ECO:0000313" key="2">
    <source>
        <dbReference type="EMBL" id="OHA91222.1"/>
    </source>
</evidence>
<evidence type="ECO:0000256" key="1">
    <source>
        <dbReference type="SAM" id="MobiDB-lite"/>
    </source>
</evidence>
<name>A0A1G2T265_9BACT</name>
<proteinExistence type="predicted"/>
<dbReference type="Proteomes" id="UP000178612">
    <property type="component" value="Unassembled WGS sequence"/>
</dbReference>
<dbReference type="EMBL" id="MHVJ01000013">
    <property type="protein sequence ID" value="OHA91222.1"/>
    <property type="molecule type" value="Genomic_DNA"/>
</dbReference>
<protein>
    <submittedName>
        <fullName evidence="2">Uncharacterized protein</fullName>
    </submittedName>
</protein>
<organism evidence="2 3">
    <name type="scientific">Candidatus Zambryskibacteria bacterium RIFCSPHIGHO2_01_FULL_49_18</name>
    <dbReference type="NCBI Taxonomy" id="1802740"/>
    <lineage>
        <taxon>Bacteria</taxon>
        <taxon>Candidatus Zambryskiibacteriota</taxon>
    </lineage>
</organism>
<dbReference type="AlphaFoldDB" id="A0A1G2T265"/>